<feature type="domain" description="BPTI/Kunitz inhibitor" evidence="4">
    <location>
        <begin position="105"/>
        <end position="155"/>
    </location>
</feature>
<dbReference type="PANTHER" id="PTHR10083">
    <property type="entry name" value="KUNITZ-TYPE PROTEASE INHIBITOR-RELATED"/>
    <property type="match status" value="1"/>
</dbReference>
<dbReference type="InterPro" id="IPR020901">
    <property type="entry name" value="Prtase_inh_Kunz-CS"/>
</dbReference>
<dbReference type="RefSeq" id="XP_032836407.1">
    <property type="nucleotide sequence ID" value="XM_032980516.1"/>
</dbReference>
<dbReference type="Pfam" id="PF00014">
    <property type="entry name" value="Kunitz_BPTI"/>
    <property type="match status" value="2"/>
</dbReference>
<proteinExistence type="predicted"/>
<dbReference type="KEGG" id="pmrn:116958036"/>
<keyword evidence="1" id="KW-1015">Disulfide bond</keyword>
<dbReference type="GO" id="GO:0004867">
    <property type="term" value="F:serine-type endopeptidase inhibitor activity"/>
    <property type="evidence" value="ECO:0007669"/>
    <property type="project" value="InterPro"/>
</dbReference>
<dbReference type="PROSITE" id="PS50279">
    <property type="entry name" value="BPTI_KUNITZ_2"/>
    <property type="match status" value="2"/>
</dbReference>
<dbReference type="SMART" id="SM00131">
    <property type="entry name" value="KU"/>
    <property type="match status" value="2"/>
</dbReference>
<dbReference type="PRINTS" id="PR00759">
    <property type="entry name" value="BASICPTASE"/>
</dbReference>
<evidence type="ECO:0000256" key="1">
    <source>
        <dbReference type="ARBA" id="ARBA00023157"/>
    </source>
</evidence>
<dbReference type="CDD" id="cd00109">
    <property type="entry name" value="Kunitz-type"/>
    <property type="match status" value="1"/>
</dbReference>
<dbReference type="GeneID" id="116958036"/>
<feature type="chain" id="PRO_5042560019" evidence="3">
    <location>
        <begin position="28"/>
        <end position="213"/>
    </location>
</feature>
<dbReference type="InterPro" id="IPR050098">
    <property type="entry name" value="TFPI/VKTCI-like"/>
</dbReference>
<feature type="region of interest" description="Disordered" evidence="2">
    <location>
        <begin position="162"/>
        <end position="185"/>
    </location>
</feature>
<dbReference type="FunFam" id="4.10.410.10:FF:000004">
    <property type="entry name" value="Tissue factor pathway inhibitor"/>
    <property type="match status" value="2"/>
</dbReference>
<dbReference type="InterPro" id="IPR036880">
    <property type="entry name" value="Kunitz_BPTI_sf"/>
</dbReference>
<protein>
    <submittedName>
        <fullName evidence="6">Boophilin-H2-like</fullName>
    </submittedName>
</protein>
<gene>
    <name evidence="6" type="primary">LOC116958036</name>
</gene>
<feature type="domain" description="BPTI/Kunitz inhibitor" evidence="4">
    <location>
        <begin position="45"/>
        <end position="95"/>
    </location>
</feature>
<keyword evidence="3" id="KW-0732">Signal</keyword>
<dbReference type="PROSITE" id="PS00280">
    <property type="entry name" value="BPTI_KUNITZ_1"/>
    <property type="match status" value="1"/>
</dbReference>
<evidence type="ECO:0000256" key="2">
    <source>
        <dbReference type="SAM" id="MobiDB-lite"/>
    </source>
</evidence>
<dbReference type="SUPFAM" id="SSF57362">
    <property type="entry name" value="BPTI-like"/>
    <property type="match status" value="2"/>
</dbReference>
<feature type="signal peptide" evidence="3">
    <location>
        <begin position="1"/>
        <end position="27"/>
    </location>
</feature>
<dbReference type="Gene3D" id="4.10.410.10">
    <property type="entry name" value="Pancreatic trypsin inhibitor Kunitz domain"/>
    <property type="match status" value="2"/>
</dbReference>
<dbReference type="PANTHER" id="PTHR10083:SF374">
    <property type="entry name" value="BPTI_KUNITZ INHIBITOR DOMAIN-CONTAINING PROTEIN"/>
    <property type="match status" value="1"/>
</dbReference>
<evidence type="ECO:0000313" key="6">
    <source>
        <dbReference type="RefSeq" id="XP_032836407.1"/>
    </source>
</evidence>
<sequence length="213" mass="24003">MTSAALTITSAALFFCLLAYTAITCNSQEVTGDETDEELSMRAICTLDSETGPCEALIPRFFYNRYTQRCEEFYFGGCYGNANNFETHRECRIACKTVQKVPKKCRLEPETGNCRAAIARHFYNMTTGRCEGFVYGGCGGNDNNFRTIEECVESCRRPKAKDMGASTSMIQPRGKPMSSRMRAGVRTSEWRIKQIQLSKNGERADRTEHRGQI</sequence>
<evidence type="ECO:0000313" key="5">
    <source>
        <dbReference type="Proteomes" id="UP001318040"/>
    </source>
</evidence>
<keyword evidence="5" id="KW-1185">Reference proteome</keyword>
<organism evidence="5 6">
    <name type="scientific">Petromyzon marinus</name>
    <name type="common">Sea lamprey</name>
    <dbReference type="NCBI Taxonomy" id="7757"/>
    <lineage>
        <taxon>Eukaryota</taxon>
        <taxon>Metazoa</taxon>
        <taxon>Chordata</taxon>
        <taxon>Craniata</taxon>
        <taxon>Vertebrata</taxon>
        <taxon>Cyclostomata</taxon>
        <taxon>Hyperoartia</taxon>
        <taxon>Petromyzontiformes</taxon>
        <taxon>Petromyzontidae</taxon>
        <taxon>Petromyzon</taxon>
    </lineage>
</organism>
<dbReference type="AlphaFoldDB" id="A0AAJ7XJG3"/>
<dbReference type="Proteomes" id="UP001318040">
    <property type="component" value="Chromosome 68"/>
</dbReference>
<dbReference type="GO" id="GO:0005615">
    <property type="term" value="C:extracellular space"/>
    <property type="evidence" value="ECO:0007669"/>
    <property type="project" value="TreeGrafter"/>
</dbReference>
<name>A0AAJ7XJG3_PETMA</name>
<dbReference type="InterPro" id="IPR002223">
    <property type="entry name" value="Kunitz_BPTI"/>
</dbReference>
<reference evidence="6" key="1">
    <citation type="submission" date="2025-08" db="UniProtKB">
        <authorList>
            <consortium name="RefSeq"/>
        </authorList>
    </citation>
    <scope>IDENTIFICATION</scope>
    <source>
        <tissue evidence="6">Sperm</tissue>
    </source>
</reference>
<evidence type="ECO:0000256" key="3">
    <source>
        <dbReference type="SAM" id="SignalP"/>
    </source>
</evidence>
<evidence type="ECO:0000259" key="4">
    <source>
        <dbReference type="PROSITE" id="PS50279"/>
    </source>
</evidence>
<accession>A0AAJ7XJG3</accession>